<dbReference type="EMBL" id="JAAGLI010000213">
    <property type="protein sequence ID" value="NEA22527.1"/>
    <property type="molecule type" value="Genomic_DNA"/>
</dbReference>
<protein>
    <submittedName>
        <fullName evidence="2">Uncharacterized protein</fullName>
    </submittedName>
</protein>
<comment type="caution">
    <text evidence="2">The sequence shown here is derived from an EMBL/GenBank/DDBJ whole genome shotgun (WGS) entry which is preliminary data.</text>
</comment>
<evidence type="ECO:0000313" key="3">
    <source>
        <dbReference type="Proteomes" id="UP000475532"/>
    </source>
</evidence>
<evidence type="ECO:0000313" key="2">
    <source>
        <dbReference type="EMBL" id="NEA22527.1"/>
    </source>
</evidence>
<proteinExistence type="predicted"/>
<dbReference type="AlphaFoldDB" id="A0A6L9QAJ7"/>
<evidence type="ECO:0000313" key="1">
    <source>
        <dbReference type="EMBL" id="NEA21567.1"/>
    </source>
</evidence>
<dbReference type="Proteomes" id="UP000475532">
    <property type="component" value="Unassembled WGS sequence"/>
</dbReference>
<gene>
    <name evidence="1" type="ORF">G3I70_03505</name>
    <name evidence="2" type="ORF">G3I70_08495</name>
</gene>
<sequence>MSSKGTCTGCGQTRHVTTGGLMYRHNGADHRPCPGSGRLPEEAGVAPAMVADVLDQLIQDVPVRHLDGHGAVVLLADLTAAIDTARTDAGLPPLRAGNG</sequence>
<name>A0A6L9QAJ7_9ACTN</name>
<dbReference type="EMBL" id="JAAGLI010000093">
    <property type="protein sequence ID" value="NEA21567.1"/>
    <property type="molecule type" value="Genomic_DNA"/>
</dbReference>
<organism evidence="2 3">
    <name type="scientific">Actinomadura bangladeshensis</name>
    <dbReference type="NCBI Taxonomy" id="453573"/>
    <lineage>
        <taxon>Bacteria</taxon>
        <taxon>Bacillati</taxon>
        <taxon>Actinomycetota</taxon>
        <taxon>Actinomycetes</taxon>
        <taxon>Streptosporangiales</taxon>
        <taxon>Thermomonosporaceae</taxon>
        <taxon>Actinomadura</taxon>
    </lineage>
</organism>
<reference evidence="2 3" key="1">
    <citation type="submission" date="2020-01" db="EMBL/GenBank/DDBJ databases">
        <title>Insect and environment-associated Actinomycetes.</title>
        <authorList>
            <person name="Currrie C."/>
            <person name="Chevrette M."/>
            <person name="Carlson C."/>
            <person name="Stubbendieck R."/>
            <person name="Wendt-Pienkowski E."/>
        </authorList>
    </citation>
    <scope>NUCLEOTIDE SEQUENCE [LARGE SCALE GENOMIC DNA]</scope>
    <source>
        <strain evidence="2 3">SID10258</strain>
    </source>
</reference>
<accession>A0A6L9QAJ7</accession>
<dbReference type="RefSeq" id="WP_163053193.1">
    <property type="nucleotide sequence ID" value="NZ_JAAGLI010000093.1"/>
</dbReference>